<dbReference type="InterPro" id="IPR003959">
    <property type="entry name" value="ATPase_AAA_core"/>
</dbReference>
<dbReference type="OrthoDB" id="10251412at2759"/>
<dbReference type="InterPro" id="IPR050747">
    <property type="entry name" value="Mitochondrial_chaperone_BCS1"/>
</dbReference>
<feature type="domain" description="AAA+ ATPase" evidence="13">
    <location>
        <begin position="256"/>
        <end position="386"/>
    </location>
</feature>
<name>A0A6A6D5V5_9PEZI</name>
<dbReference type="Pfam" id="PF08740">
    <property type="entry name" value="BCS1_N"/>
    <property type="match status" value="1"/>
</dbReference>
<keyword evidence="16" id="KW-1185">Reference proteome</keyword>
<sequence>MASFSNATSRIHSSLSQQISFLDLLFPGFTTLSSSVWPLLTDAPSLYGRLLCICGLLVLIGKYGAKYFRELVEAYFTSKIEVPYNDEAYDMLIFWVCSQPFARSARASLAMVDLKSSTRSNGPESHANKKSLQYSPCNGRSYFWHKGHLFVFERKRNQGELGITREEACISYFGRNPNVLRELLDECRQYYLKLVKNKTCVFEHEGDRWKSSKSRNKRDMSTVIIDRKLKEMLLGDVAEFLDPKTRTWYSARGLPYQRGYLLYGPPGTGKSSLSLSIAGQFDLDVYVLTMSGLDDRSLKTLFAELPQHCIVLLEDVDAAGSLGQNGSPRMSANGKVSLSTLLNVLDGLASPEGRVLIMTTNHIERLDPALIRPGRVDTKVEFHLAEEDMISQLFLFVYDPHSNTVISGDDSEEELPQLAQEFVAKVPKLEFSPAEIMSLLLANKQSPRHAVASVDTWMEKVREERKVTRTNSWALVDKDGSRDH</sequence>
<comment type="similarity">
    <text evidence="2">Belongs to the AAA ATPase family. BCS1 subfamily.</text>
</comment>
<dbReference type="PANTHER" id="PTHR23070">
    <property type="entry name" value="BCS1 AAA-TYPE ATPASE"/>
    <property type="match status" value="1"/>
</dbReference>
<keyword evidence="6" id="KW-0378">Hydrolase</keyword>
<dbReference type="EMBL" id="ML994859">
    <property type="protein sequence ID" value="KAF2174513.1"/>
    <property type="molecule type" value="Genomic_DNA"/>
</dbReference>
<dbReference type="SMART" id="SM00382">
    <property type="entry name" value="AAA"/>
    <property type="match status" value="1"/>
</dbReference>
<keyword evidence="9" id="KW-0496">Mitochondrion</keyword>
<dbReference type="Proteomes" id="UP000800200">
    <property type="component" value="Unassembled WGS sequence"/>
</dbReference>
<dbReference type="Gene3D" id="3.40.50.300">
    <property type="entry name" value="P-loop containing nucleotide triphosphate hydrolases"/>
    <property type="match status" value="1"/>
</dbReference>
<evidence type="ECO:0000256" key="7">
    <source>
        <dbReference type="ARBA" id="ARBA00022840"/>
    </source>
</evidence>
<dbReference type="GO" id="GO:0005743">
    <property type="term" value="C:mitochondrial inner membrane"/>
    <property type="evidence" value="ECO:0007669"/>
    <property type="project" value="UniProtKB-SubCell"/>
</dbReference>
<dbReference type="PROSITE" id="PS00674">
    <property type="entry name" value="AAA"/>
    <property type="match status" value="1"/>
</dbReference>
<evidence type="ECO:0000256" key="1">
    <source>
        <dbReference type="ARBA" id="ARBA00004434"/>
    </source>
</evidence>
<comment type="subcellular location">
    <subcellularLocation>
        <location evidence="1">Mitochondrion inner membrane</location>
        <topology evidence="1">Single-pass membrane protein</topology>
    </subcellularLocation>
</comment>
<dbReference type="Pfam" id="PF00004">
    <property type="entry name" value="AAA"/>
    <property type="match status" value="1"/>
</dbReference>
<reference evidence="15" key="1">
    <citation type="journal article" date="2020" name="Stud. Mycol.">
        <title>101 Dothideomycetes genomes: a test case for predicting lifestyles and emergence of pathogens.</title>
        <authorList>
            <person name="Haridas S."/>
            <person name="Albert R."/>
            <person name="Binder M."/>
            <person name="Bloem J."/>
            <person name="Labutti K."/>
            <person name="Salamov A."/>
            <person name="Andreopoulos B."/>
            <person name="Baker S."/>
            <person name="Barry K."/>
            <person name="Bills G."/>
            <person name="Bluhm B."/>
            <person name="Cannon C."/>
            <person name="Castanera R."/>
            <person name="Culley D."/>
            <person name="Daum C."/>
            <person name="Ezra D."/>
            <person name="Gonzalez J."/>
            <person name="Henrissat B."/>
            <person name="Kuo A."/>
            <person name="Liang C."/>
            <person name="Lipzen A."/>
            <person name="Lutzoni F."/>
            <person name="Magnuson J."/>
            <person name="Mondo S."/>
            <person name="Nolan M."/>
            <person name="Ohm R."/>
            <person name="Pangilinan J."/>
            <person name="Park H.-J."/>
            <person name="Ramirez L."/>
            <person name="Alfaro M."/>
            <person name="Sun H."/>
            <person name="Tritt A."/>
            <person name="Yoshinaga Y."/>
            <person name="Zwiers L.-H."/>
            <person name="Turgeon B."/>
            <person name="Goodwin S."/>
            <person name="Spatafora J."/>
            <person name="Crous P."/>
            <person name="Grigoriev I."/>
        </authorList>
    </citation>
    <scope>NUCLEOTIDE SEQUENCE</scope>
    <source>
        <strain evidence="15">CBS 207.26</strain>
    </source>
</reference>
<gene>
    <name evidence="15" type="ORF">K469DRAFT_743609</name>
</gene>
<evidence type="ECO:0000256" key="12">
    <source>
        <dbReference type="RuleBase" id="RU003651"/>
    </source>
</evidence>
<dbReference type="GO" id="GO:0016887">
    <property type="term" value="F:ATP hydrolysis activity"/>
    <property type="evidence" value="ECO:0007669"/>
    <property type="project" value="InterPro"/>
</dbReference>
<keyword evidence="10" id="KW-0472">Membrane</keyword>
<keyword evidence="5" id="KW-0999">Mitochondrion inner membrane</keyword>
<dbReference type="InterPro" id="IPR003960">
    <property type="entry name" value="ATPase_AAA_CS"/>
</dbReference>
<evidence type="ECO:0000256" key="9">
    <source>
        <dbReference type="ARBA" id="ARBA00023128"/>
    </source>
</evidence>
<evidence type="ECO:0000256" key="8">
    <source>
        <dbReference type="ARBA" id="ARBA00022989"/>
    </source>
</evidence>
<evidence type="ECO:0000256" key="4">
    <source>
        <dbReference type="ARBA" id="ARBA00022741"/>
    </source>
</evidence>
<evidence type="ECO:0000256" key="2">
    <source>
        <dbReference type="ARBA" id="ARBA00007448"/>
    </source>
</evidence>
<dbReference type="InterPro" id="IPR014851">
    <property type="entry name" value="BCS1_N"/>
</dbReference>
<dbReference type="SMART" id="SM01024">
    <property type="entry name" value="BCS1_N"/>
    <property type="match status" value="1"/>
</dbReference>
<evidence type="ECO:0000256" key="3">
    <source>
        <dbReference type="ARBA" id="ARBA00022692"/>
    </source>
</evidence>
<evidence type="ECO:0000256" key="11">
    <source>
        <dbReference type="ARBA" id="ARBA00048778"/>
    </source>
</evidence>
<keyword evidence="4 12" id="KW-0547">Nucleotide-binding</keyword>
<evidence type="ECO:0000313" key="15">
    <source>
        <dbReference type="EMBL" id="KAF2174513.1"/>
    </source>
</evidence>
<dbReference type="AlphaFoldDB" id="A0A6A6D5V5"/>
<accession>A0A6A6D5V5</accession>
<keyword evidence="7 12" id="KW-0067">ATP-binding</keyword>
<dbReference type="GO" id="GO:0005524">
    <property type="term" value="F:ATP binding"/>
    <property type="evidence" value="ECO:0007669"/>
    <property type="project" value="UniProtKB-KW"/>
</dbReference>
<evidence type="ECO:0008006" key="17">
    <source>
        <dbReference type="Google" id="ProtNLM"/>
    </source>
</evidence>
<evidence type="ECO:0000259" key="14">
    <source>
        <dbReference type="SMART" id="SM01024"/>
    </source>
</evidence>
<keyword evidence="8" id="KW-1133">Transmembrane helix</keyword>
<protein>
    <recommendedName>
        <fullName evidence="17">Mitochondrial chaperone bcs1</fullName>
    </recommendedName>
</protein>
<proteinExistence type="inferred from homology"/>
<comment type="catalytic activity">
    <reaction evidence="11">
        <text>ATP + H2O = ADP + phosphate + H(+)</text>
        <dbReference type="Rhea" id="RHEA:13065"/>
        <dbReference type="ChEBI" id="CHEBI:15377"/>
        <dbReference type="ChEBI" id="CHEBI:15378"/>
        <dbReference type="ChEBI" id="CHEBI:30616"/>
        <dbReference type="ChEBI" id="CHEBI:43474"/>
        <dbReference type="ChEBI" id="CHEBI:456216"/>
    </reaction>
    <physiologicalReaction direction="left-to-right" evidence="11">
        <dbReference type="Rhea" id="RHEA:13066"/>
    </physiologicalReaction>
</comment>
<feature type="domain" description="BCS1 N-terminal" evidence="14">
    <location>
        <begin position="52"/>
        <end position="223"/>
    </location>
</feature>
<evidence type="ECO:0000256" key="10">
    <source>
        <dbReference type="ARBA" id="ARBA00023136"/>
    </source>
</evidence>
<evidence type="ECO:0000313" key="16">
    <source>
        <dbReference type="Proteomes" id="UP000800200"/>
    </source>
</evidence>
<evidence type="ECO:0000256" key="6">
    <source>
        <dbReference type="ARBA" id="ARBA00022801"/>
    </source>
</evidence>
<dbReference type="InterPro" id="IPR003593">
    <property type="entry name" value="AAA+_ATPase"/>
</dbReference>
<keyword evidence="3" id="KW-0812">Transmembrane</keyword>
<dbReference type="InterPro" id="IPR057495">
    <property type="entry name" value="AAA_lid_BCS1"/>
</dbReference>
<dbReference type="Pfam" id="PF25426">
    <property type="entry name" value="AAA_lid_BCS1"/>
    <property type="match status" value="1"/>
</dbReference>
<organism evidence="15 16">
    <name type="scientific">Zopfia rhizophila CBS 207.26</name>
    <dbReference type="NCBI Taxonomy" id="1314779"/>
    <lineage>
        <taxon>Eukaryota</taxon>
        <taxon>Fungi</taxon>
        <taxon>Dikarya</taxon>
        <taxon>Ascomycota</taxon>
        <taxon>Pezizomycotina</taxon>
        <taxon>Dothideomycetes</taxon>
        <taxon>Dothideomycetes incertae sedis</taxon>
        <taxon>Zopfiaceae</taxon>
        <taxon>Zopfia</taxon>
    </lineage>
</organism>
<dbReference type="SUPFAM" id="SSF52540">
    <property type="entry name" value="P-loop containing nucleoside triphosphate hydrolases"/>
    <property type="match status" value="1"/>
</dbReference>
<evidence type="ECO:0000256" key="5">
    <source>
        <dbReference type="ARBA" id="ARBA00022792"/>
    </source>
</evidence>
<dbReference type="InterPro" id="IPR027417">
    <property type="entry name" value="P-loop_NTPase"/>
</dbReference>
<evidence type="ECO:0000259" key="13">
    <source>
        <dbReference type="SMART" id="SM00382"/>
    </source>
</evidence>